<name>A0A2P2Q8W5_RHIMU</name>
<evidence type="ECO:0000313" key="1">
    <source>
        <dbReference type="EMBL" id="MBX63432.1"/>
    </source>
</evidence>
<sequence length="35" mass="4051">MTQFATCSNSFEKFVQIILNVPNAIIELWPHQSRS</sequence>
<organism evidence="1">
    <name type="scientific">Rhizophora mucronata</name>
    <name type="common">Asiatic mangrove</name>
    <dbReference type="NCBI Taxonomy" id="61149"/>
    <lineage>
        <taxon>Eukaryota</taxon>
        <taxon>Viridiplantae</taxon>
        <taxon>Streptophyta</taxon>
        <taxon>Embryophyta</taxon>
        <taxon>Tracheophyta</taxon>
        <taxon>Spermatophyta</taxon>
        <taxon>Magnoliopsida</taxon>
        <taxon>eudicotyledons</taxon>
        <taxon>Gunneridae</taxon>
        <taxon>Pentapetalae</taxon>
        <taxon>rosids</taxon>
        <taxon>fabids</taxon>
        <taxon>Malpighiales</taxon>
        <taxon>Rhizophoraceae</taxon>
        <taxon>Rhizophora</taxon>
    </lineage>
</organism>
<accession>A0A2P2Q8W5</accession>
<proteinExistence type="predicted"/>
<dbReference type="AlphaFoldDB" id="A0A2P2Q8W5"/>
<protein>
    <submittedName>
        <fullName evidence="1">Uncharacterized protein</fullName>
    </submittedName>
</protein>
<reference evidence="1" key="1">
    <citation type="submission" date="2018-02" db="EMBL/GenBank/DDBJ databases">
        <title>Rhizophora mucronata_Transcriptome.</title>
        <authorList>
            <person name="Meera S.P."/>
            <person name="Sreeshan A."/>
            <person name="Augustine A."/>
        </authorList>
    </citation>
    <scope>NUCLEOTIDE SEQUENCE</scope>
    <source>
        <tissue evidence="1">Leaf</tissue>
    </source>
</reference>
<dbReference type="EMBL" id="GGEC01082948">
    <property type="protein sequence ID" value="MBX63432.1"/>
    <property type="molecule type" value="Transcribed_RNA"/>
</dbReference>